<accession>A0ABN2W1F6</accession>
<name>A0ABN2W1F6_9ACTN</name>
<organism evidence="1 2">
    <name type="scientific">Aeromicrobium halocynthiae</name>
    <dbReference type="NCBI Taxonomy" id="560557"/>
    <lineage>
        <taxon>Bacteria</taxon>
        <taxon>Bacillati</taxon>
        <taxon>Actinomycetota</taxon>
        <taxon>Actinomycetes</taxon>
        <taxon>Propionibacteriales</taxon>
        <taxon>Nocardioidaceae</taxon>
        <taxon>Aeromicrobium</taxon>
    </lineage>
</organism>
<protein>
    <submittedName>
        <fullName evidence="1">Class III extradiol dioxygenase subunit B-like domain-containing protein</fullName>
    </submittedName>
</protein>
<reference evidence="1 2" key="1">
    <citation type="journal article" date="2019" name="Int. J. Syst. Evol. Microbiol.">
        <title>The Global Catalogue of Microorganisms (GCM) 10K type strain sequencing project: providing services to taxonomists for standard genome sequencing and annotation.</title>
        <authorList>
            <consortium name="The Broad Institute Genomics Platform"/>
            <consortium name="The Broad Institute Genome Sequencing Center for Infectious Disease"/>
            <person name="Wu L."/>
            <person name="Ma J."/>
        </authorList>
    </citation>
    <scope>NUCLEOTIDE SEQUENCE [LARGE SCALE GENOMIC DNA]</scope>
    <source>
        <strain evidence="1 2">JCM 15749</strain>
    </source>
</reference>
<keyword evidence="2" id="KW-1185">Reference proteome</keyword>
<dbReference type="Gene3D" id="3.40.830.10">
    <property type="entry name" value="LigB-like"/>
    <property type="match status" value="1"/>
</dbReference>
<proteinExistence type="predicted"/>
<gene>
    <name evidence="1" type="ORF">GCM10009821_19950</name>
</gene>
<sequence length="218" mass="22640">MRVAVVPRTPLLLPAFDPRALPELEPVRGAAREAALSLVRPGVETVTVVTASADAAATDESAGGTLGSYGHDVHAGGADPVLSRDQTVGAWLLDDAGWTGRRRYVAADDEVAVAEADAVLALVDGTTCRTDRAPRPFDERGEPFDELVADALAAADLTVLAALDEELADELGAGGVTTLGVLARAATTLPRTAERRADLLHHSAPFGVGYWVAAWDLG</sequence>
<dbReference type="EMBL" id="BAAAPY010000006">
    <property type="protein sequence ID" value="GAA2079721.1"/>
    <property type="molecule type" value="Genomic_DNA"/>
</dbReference>
<dbReference type="Proteomes" id="UP001501480">
    <property type="component" value="Unassembled WGS sequence"/>
</dbReference>
<comment type="caution">
    <text evidence="1">The sequence shown here is derived from an EMBL/GenBank/DDBJ whole genome shotgun (WGS) entry which is preliminary data.</text>
</comment>
<evidence type="ECO:0000313" key="1">
    <source>
        <dbReference type="EMBL" id="GAA2079721.1"/>
    </source>
</evidence>
<evidence type="ECO:0000313" key="2">
    <source>
        <dbReference type="Proteomes" id="UP001501480"/>
    </source>
</evidence>
<dbReference type="RefSeq" id="WP_344327555.1">
    <property type="nucleotide sequence ID" value="NZ_BAAAPY010000006.1"/>
</dbReference>